<dbReference type="EMBL" id="ML179236">
    <property type="protein sequence ID" value="THU93923.1"/>
    <property type="molecule type" value="Genomic_DNA"/>
</dbReference>
<evidence type="ECO:0000313" key="1">
    <source>
        <dbReference type="EMBL" id="THU93923.1"/>
    </source>
</evidence>
<reference evidence="1 2" key="1">
    <citation type="journal article" date="2019" name="Nat. Ecol. Evol.">
        <title>Megaphylogeny resolves global patterns of mushroom evolution.</title>
        <authorList>
            <person name="Varga T."/>
            <person name="Krizsan K."/>
            <person name="Foldi C."/>
            <person name="Dima B."/>
            <person name="Sanchez-Garcia M."/>
            <person name="Sanchez-Ramirez S."/>
            <person name="Szollosi G.J."/>
            <person name="Szarkandi J.G."/>
            <person name="Papp V."/>
            <person name="Albert L."/>
            <person name="Andreopoulos W."/>
            <person name="Angelini C."/>
            <person name="Antonin V."/>
            <person name="Barry K.W."/>
            <person name="Bougher N.L."/>
            <person name="Buchanan P."/>
            <person name="Buyck B."/>
            <person name="Bense V."/>
            <person name="Catcheside P."/>
            <person name="Chovatia M."/>
            <person name="Cooper J."/>
            <person name="Damon W."/>
            <person name="Desjardin D."/>
            <person name="Finy P."/>
            <person name="Geml J."/>
            <person name="Haridas S."/>
            <person name="Hughes K."/>
            <person name="Justo A."/>
            <person name="Karasinski D."/>
            <person name="Kautmanova I."/>
            <person name="Kiss B."/>
            <person name="Kocsube S."/>
            <person name="Kotiranta H."/>
            <person name="LaButti K.M."/>
            <person name="Lechner B.E."/>
            <person name="Liimatainen K."/>
            <person name="Lipzen A."/>
            <person name="Lukacs Z."/>
            <person name="Mihaltcheva S."/>
            <person name="Morgado L.N."/>
            <person name="Niskanen T."/>
            <person name="Noordeloos M.E."/>
            <person name="Ohm R.A."/>
            <person name="Ortiz-Santana B."/>
            <person name="Ovrebo C."/>
            <person name="Racz N."/>
            <person name="Riley R."/>
            <person name="Savchenko A."/>
            <person name="Shiryaev A."/>
            <person name="Soop K."/>
            <person name="Spirin V."/>
            <person name="Szebenyi C."/>
            <person name="Tomsovsky M."/>
            <person name="Tulloss R.E."/>
            <person name="Uehling J."/>
            <person name="Grigoriev I.V."/>
            <person name="Vagvolgyi C."/>
            <person name="Papp T."/>
            <person name="Martin F.M."/>
            <person name="Miettinen O."/>
            <person name="Hibbett D.S."/>
            <person name="Nagy L.G."/>
        </authorList>
    </citation>
    <scope>NUCLEOTIDE SEQUENCE [LARGE SCALE GENOMIC DNA]</scope>
    <source>
        <strain evidence="1 2">CBS 962.96</strain>
    </source>
</reference>
<organism evidence="1 2">
    <name type="scientific">Dendrothele bispora (strain CBS 962.96)</name>
    <dbReference type="NCBI Taxonomy" id="1314807"/>
    <lineage>
        <taxon>Eukaryota</taxon>
        <taxon>Fungi</taxon>
        <taxon>Dikarya</taxon>
        <taxon>Basidiomycota</taxon>
        <taxon>Agaricomycotina</taxon>
        <taxon>Agaricomycetes</taxon>
        <taxon>Agaricomycetidae</taxon>
        <taxon>Agaricales</taxon>
        <taxon>Agaricales incertae sedis</taxon>
        <taxon>Dendrothele</taxon>
    </lineage>
</organism>
<evidence type="ECO:0000313" key="2">
    <source>
        <dbReference type="Proteomes" id="UP000297245"/>
    </source>
</evidence>
<protein>
    <submittedName>
        <fullName evidence="1">Uncharacterized protein</fullName>
    </submittedName>
</protein>
<name>A0A4S8LXJ2_DENBC</name>
<dbReference type="AlphaFoldDB" id="A0A4S8LXJ2"/>
<accession>A0A4S8LXJ2</accession>
<gene>
    <name evidence="1" type="ORF">K435DRAFT_180964</name>
</gene>
<proteinExistence type="predicted"/>
<sequence length="63" mass="7060">MYILEEFFSTVSLTVCYVYGVPALNQFIAKTPLSLGFSIPPIPRHSSCTLAHSQTTHIRLKFS</sequence>
<keyword evidence="2" id="KW-1185">Reference proteome</keyword>
<dbReference type="Proteomes" id="UP000297245">
    <property type="component" value="Unassembled WGS sequence"/>
</dbReference>